<evidence type="ECO:0000313" key="2">
    <source>
        <dbReference type="Ensembl" id="ENSORLP00015023376.1"/>
    </source>
</evidence>
<keyword evidence="1" id="KW-0732">Signal</keyword>
<protein>
    <submittedName>
        <fullName evidence="2">Uncharacterized protein</fullName>
    </submittedName>
</protein>
<reference evidence="2" key="4">
    <citation type="submission" date="2025-09" db="UniProtKB">
        <authorList>
            <consortium name="Ensembl"/>
        </authorList>
    </citation>
    <scope>IDENTIFICATION</scope>
    <source>
        <strain evidence="2">HSOK</strain>
    </source>
</reference>
<sequence>MCSSASWRLRDCHSCAALPWCWLILLSSAPLSINSSNITLLFSSSPYSPSLRNCSCSAAVQDCDELLADSLCQCHSILRSSLSPGGLRHPGPLHVWFTELWVVEELLNGSTVFHLSLSFCGAKPLPSQQVFLLGLRTLRIHSTAPGASYPTQEIRLFPSSGAKGFQALPFDLPPPSHISLVDVEVFKGLSPLKAYTVVGPPAAAVSQHFPLLVLPFTAQSGSSDTSESPSDPGPGPQKLFFTFVY</sequence>
<reference evidence="2 3" key="2">
    <citation type="submission" date="2017-04" db="EMBL/GenBank/DDBJ databases">
        <title>CpG methylation of centromeres and impact of large insertions on vertebrate speciation.</title>
        <authorList>
            <person name="Ichikawa K."/>
            <person name="Yoshimura J."/>
            <person name="Morishita S."/>
        </authorList>
    </citation>
    <scope>NUCLEOTIDE SEQUENCE</scope>
    <source>
        <strain evidence="2 3">HSOK</strain>
    </source>
</reference>
<dbReference type="AlphaFoldDB" id="A0A3P9ITZ7"/>
<name>A0A3P9ITZ7_ORYLA</name>
<organism evidence="2 3">
    <name type="scientific">Oryzias latipes</name>
    <name type="common">Japanese rice fish</name>
    <name type="synonym">Japanese killifish</name>
    <dbReference type="NCBI Taxonomy" id="8090"/>
    <lineage>
        <taxon>Eukaryota</taxon>
        <taxon>Metazoa</taxon>
        <taxon>Chordata</taxon>
        <taxon>Craniata</taxon>
        <taxon>Vertebrata</taxon>
        <taxon>Euteleostomi</taxon>
        <taxon>Actinopterygii</taxon>
        <taxon>Neopterygii</taxon>
        <taxon>Teleostei</taxon>
        <taxon>Neoteleostei</taxon>
        <taxon>Acanthomorphata</taxon>
        <taxon>Ovalentaria</taxon>
        <taxon>Atherinomorphae</taxon>
        <taxon>Beloniformes</taxon>
        <taxon>Adrianichthyidae</taxon>
        <taxon>Oryziinae</taxon>
        <taxon>Oryzias</taxon>
    </lineage>
</organism>
<evidence type="ECO:0000256" key="1">
    <source>
        <dbReference type="SAM" id="SignalP"/>
    </source>
</evidence>
<reference evidence="2" key="3">
    <citation type="submission" date="2025-08" db="UniProtKB">
        <authorList>
            <consortium name="Ensembl"/>
        </authorList>
    </citation>
    <scope>IDENTIFICATION</scope>
    <source>
        <strain evidence="2">HSOK</strain>
    </source>
</reference>
<proteinExistence type="predicted"/>
<dbReference type="PANTHER" id="PTHR35658:SF1">
    <property type="entry name" value="CHROMOSOME 21 OPEN READING FRAME 62"/>
    <property type="match status" value="1"/>
</dbReference>
<dbReference type="Ensembl" id="ENSORLT00015010664.1">
    <property type="protein sequence ID" value="ENSORLP00015023376.1"/>
    <property type="gene ID" value="ENSORLG00015003290.1"/>
</dbReference>
<dbReference type="InterPro" id="IPR029250">
    <property type="entry name" value="ECPIP"/>
</dbReference>
<evidence type="ECO:0000313" key="3">
    <source>
        <dbReference type="Proteomes" id="UP000265200"/>
    </source>
</evidence>
<dbReference type="Pfam" id="PF15137">
    <property type="entry name" value="ECPIP"/>
    <property type="match status" value="1"/>
</dbReference>
<feature type="chain" id="PRO_5018147253" evidence="1">
    <location>
        <begin position="36"/>
        <end position="245"/>
    </location>
</feature>
<accession>A0A3P9ITZ7</accession>
<dbReference type="Proteomes" id="UP000265200">
    <property type="component" value="Chromosome 21"/>
</dbReference>
<dbReference type="PANTHER" id="PTHR35658">
    <property type="entry name" value="RCG58666, ISOFORM CRA_A"/>
    <property type="match status" value="1"/>
</dbReference>
<reference key="1">
    <citation type="journal article" date="2007" name="Nature">
        <title>The medaka draft genome and insights into vertebrate genome evolution.</title>
        <authorList>
            <person name="Kasahara M."/>
            <person name="Naruse K."/>
            <person name="Sasaki S."/>
            <person name="Nakatani Y."/>
            <person name="Qu W."/>
            <person name="Ahsan B."/>
            <person name="Yamada T."/>
            <person name="Nagayasu Y."/>
            <person name="Doi K."/>
            <person name="Kasai Y."/>
            <person name="Jindo T."/>
            <person name="Kobayashi D."/>
            <person name="Shimada A."/>
            <person name="Toyoda A."/>
            <person name="Kuroki Y."/>
            <person name="Fujiyama A."/>
            <person name="Sasaki T."/>
            <person name="Shimizu A."/>
            <person name="Asakawa S."/>
            <person name="Shimizu N."/>
            <person name="Hashimoto S."/>
            <person name="Yang J."/>
            <person name="Lee Y."/>
            <person name="Matsushima K."/>
            <person name="Sugano S."/>
            <person name="Sakaizumi M."/>
            <person name="Narita T."/>
            <person name="Ohishi K."/>
            <person name="Haga S."/>
            <person name="Ohta F."/>
            <person name="Nomoto H."/>
            <person name="Nogata K."/>
            <person name="Morishita T."/>
            <person name="Endo T."/>
            <person name="Shin-I T."/>
            <person name="Takeda H."/>
            <person name="Morishita S."/>
            <person name="Kohara Y."/>
        </authorList>
    </citation>
    <scope>NUCLEOTIDE SEQUENCE [LARGE SCALE GENOMIC DNA]</scope>
    <source>
        <strain>Hd-rR</strain>
    </source>
</reference>
<feature type="signal peptide" evidence="1">
    <location>
        <begin position="1"/>
        <end position="35"/>
    </location>
</feature>